<reference evidence="2" key="1">
    <citation type="submission" date="2023-03" db="EMBL/GenBank/DDBJ databases">
        <title>Complete genome of Cladonia borealis.</title>
        <authorList>
            <person name="Park H."/>
        </authorList>
    </citation>
    <scope>NUCLEOTIDE SEQUENCE</scope>
    <source>
        <strain evidence="2">ANT050790</strain>
    </source>
</reference>
<feature type="compositionally biased region" description="Gly residues" evidence="1">
    <location>
        <begin position="246"/>
        <end position="256"/>
    </location>
</feature>
<name>A0AA39V1R5_9LECA</name>
<organism evidence="2 3">
    <name type="scientific">Cladonia borealis</name>
    <dbReference type="NCBI Taxonomy" id="184061"/>
    <lineage>
        <taxon>Eukaryota</taxon>
        <taxon>Fungi</taxon>
        <taxon>Dikarya</taxon>
        <taxon>Ascomycota</taxon>
        <taxon>Pezizomycotina</taxon>
        <taxon>Lecanoromycetes</taxon>
        <taxon>OSLEUM clade</taxon>
        <taxon>Lecanoromycetidae</taxon>
        <taxon>Lecanorales</taxon>
        <taxon>Lecanorineae</taxon>
        <taxon>Cladoniaceae</taxon>
        <taxon>Cladonia</taxon>
    </lineage>
</organism>
<dbReference type="PANTHER" id="PTHR33112:SF16">
    <property type="entry name" value="HETEROKARYON INCOMPATIBILITY DOMAIN-CONTAINING PROTEIN"/>
    <property type="match status" value="1"/>
</dbReference>
<sequence length="313" mass="33703">MAIKRKLTAMTPKVEEPMDSSDELMFLYLGEGNKVGRSYHIIQYKGKTVMLDAGQHPAYDGLASSAFGFAFDKLVAISGLASAIQGYTKNEYLAGLWRRDIIPQLAWFTLGGWSENFLDTLGTESYNAPSWSWASVSRPVGISAPQDTKGEWGYREVSTLIDYGVDLKGSTITGAVCGGFLRVQGPLRRVSIISRDGETDDNSDVIDDDVKNAGDNIQVIGNISQEVRNDLEDADNDSEDKDHGSGDVGEGSGGIGDDWADKAVSSWDVGEGSGGIGDDWADKAVSSWDTSDDSEVPGNGWDDTGNDNTCQEK</sequence>
<dbReference type="Proteomes" id="UP001166286">
    <property type="component" value="Unassembled WGS sequence"/>
</dbReference>
<evidence type="ECO:0000313" key="2">
    <source>
        <dbReference type="EMBL" id="KAK0512412.1"/>
    </source>
</evidence>
<evidence type="ECO:0000256" key="1">
    <source>
        <dbReference type="SAM" id="MobiDB-lite"/>
    </source>
</evidence>
<proteinExistence type="predicted"/>
<protein>
    <submittedName>
        <fullName evidence="2">Uncharacterized protein</fullName>
    </submittedName>
</protein>
<dbReference type="InterPro" id="IPR036866">
    <property type="entry name" value="RibonucZ/Hydroxyglut_hydro"/>
</dbReference>
<evidence type="ECO:0000313" key="3">
    <source>
        <dbReference type="Proteomes" id="UP001166286"/>
    </source>
</evidence>
<dbReference type="PANTHER" id="PTHR33112">
    <property type="entry name" value="DOMAIN PROTEIN, PUTATIVE-RELATED"/>
    <property type="match status" value="1"/>
</dbReference>
<feature type="region of interest" description="Disordered" evidence="1">
    <location>
        <begin position="233"/>
        <end position="313"/>
    </location>
</feature>
<comment type="caution">
    <text evidence="2">The sequence shown here is derived from an EMBL/GenBank/DDBJ whole genome shotgun (WGS) entry which is preliminary data.</text>
</comment>
<dbReference type="AlphaFoldDB" id="A0AA39V1R5"/>
<dbReference type="SUPFAM" id="SSF56281">
    <property type="entry name" value="Metallo-hydrolase/oxidoreductase"/>
    <property type="match status" value="1"/>
</dbReference>
<dbReference type="Gene3D" id="3.60.15.10">
    <property type="entry name" value="Ribonuclease Z/Hydroxyacylglutathione hydrolase-like"/>
    <property type="match status" value="1"/>
</dbReference>
<keyword evidence="3" id="KW-1185">Reference proteome</keyword>
<gene>
    <name evidence="2" type="ORF">JMJ35_005540</name>
</gene>
<accession>A0AA39V1R5</accession>
<dbReference type="EMBL" id="JAFEKC020000011">
    <property type="protein sequence ID" value="KAK0512412.1"/>
    <property type="molecule type" value="Genomic_DNA"/>
</dbReference>